<name>A0AAE2MG13_RHILE</name>
<sequence>MARHFLRCRARMGGGFSRSDPEAEMVAAASPQISTTVWFGRIPIILSLFTIPAQKFVIALIDSLRSHP</sequence>
<dbReference type="Proteomes" id="UP000538507">
    <property type="component" value="Unassembled WGS sequence"/>
</dbReference>
<protein>
    <submittedName>
        <fullName evidence="1">Uncharacterized protein</fullName>
    </submittedName>
</protein>
<proteinExistence type="predicted"/>
<dbReference type="AlphaFoldDB" id="A0AAE2MG13"/>
<organism evidence="1 2">
    <name type="scientific">Rhizobium leguminosarum</name>
    <dbReference type="NCBI Taxonomy" id="384"/>
    <lineage>
        <taxon>Bacteria</taxon>
        <taxon>Pseudomonadati</taxon>
        <taxon>Pseudomonadota</taxon>
        <taxon>Alphaproteobacteria</taxon>
        <taxon>Hyphomicrobiales</taxon>
        <taxon>Rhizobiaceae</taxon>
        <taxon>Rhizobium/Agrobacterium group</taxon>
        <taxon>Rhizobium</taxon>
    </lineage>
</organism>
<accession>A0AAE2MG13</accession>
<dbReference type="EMBL" id="JACIGO010000001">
    <property type="protein sequence ID" value="MBB4288620.1"/>
    <property type="molecule type" value="Genomic_DNA"/>
</dbReference>
<evidence type="ECO:0000313" key="2">
    <source>
        <dbReference type="Proteomes" id="UP000538507"/>
    </source>
</evidence>
<dbReference type="RefSeq" id="WP_183605835.1">
    <property type="nucleotide sequence ID" value="NZ_JACHAZ010000002.1"/>
</dbReference>
<reference evidence="1 2" key="1">
    <citation type="submission" date="2020-08" db="EMBL/GenBank/DDBJ databases">
        <title>Genomic Encyclopedia of Type Strains, Phase IV (KMG-V): Genome sequencing to study the core and pangenomes of soil and plant-associated prokaryotes.</title>
        <authorList>
            <person name="Whitman W."/>
        </authorList>
    </citation>
    <scope>NUCLEOTIDE SEQUENCE [LARGE SCALE GENOMIC DNA]</scope>
    <source>
        <strain evidence="1 2">SEMIA 415</strain>
    </source>
</reference>
<evidence type="ECO:0000313" key="1">
    <source>
        <dbReference type="EMBL" id="MBB4288620.1"/>
    </source>
</evidence>
<gene>
    <name evidence="1" type="ORF">GGE16_000636</name>
</gene>
<comment type="caution">
    <text evidence="1">The sequence shown here is derived from an EMBL/GenBank/DDBJ whole genome shotgun (WGS) entry which is preliminary data.</text>
</comment>